<organism evidence="3 4">
    <name type="scientific">Haloactinomyces albus</name>
    <dbReference type="NCBI Taxonomy" id="1352928"/>
    <lineage>
        <taxon>Bacteria</taxon>
        <taxon>Bacillati</taxon>
        <taxon>Actinomycetota</taxon>
        <taxon>Actinomycetes</taxon>
        <taxon>Actinopolysporales</taxon>
        <taxon>Actinopolysporaceae</taxon>
        <taxon>Haloactinomyces</taxon>
    </lineage>
</organism>
<name>A0AAE4CLA1_9ACTN</name>
<dbReference type="Proteomes" id="UP001180845">
    <property type="component" value="Unassembled WGS sequence"/>
</dbReference>
<evidence type="ECO:0000313" key="4">
    <source>
        <dbReference type="Proteomes" id="UP001180845"/>
    </source>
</evidence>
<feature type="transmembrane region" description="Helical" evidence="2">
    <location>
        <begin position="6"/>
        <end position="22"/>
    </location>
</feature>
<keyword evidence="2" id="KW-0812">Transmembrane</keyword>
<keyword evidence="2" id="KW-0472">Membrane</keyword>
<sequence>MQTTIMLIGALVPIMAASLFYVSDRRGQLAQPVAGRSEQDQPGLHSSGQDRAEQDRSILPSETDHG</sequence>
<dbReference type="RefSeq" id="WP_310273260.1">
    <property type="nucleotide sequence ID" value="NZ_JAVDXW010000001.1"/>
</dbReference>
<feature type="compositionally biased region" description="Basic and acidic residues" evidence="1">
    <location>
        <begin position="48"/>
        <end position="66"/>
    </location>
</feature>
<dbReference type="AlphaFoldDB" id="A0AAE4CLA1"/>
<dbReference type="EMBL" id="JAVDXW010000001">
    <property type="protein sequence ID" value="MDR7302065.1"/>
    <property type="molecule type" value="Genomic_DNA"/>
</dbReference>
<feature type="region of interest" description="Disordered" evidence="1">
    <location>
        <begin position="28"/>
        <end position="66"/>
    </location>
</feature>
<protein>
    <submittedName>
        <fullName evidence="3">Uncharacterized protein</fullName>
    </submittedName>
</protein>
<proteinExistence type="predicted"/>
<comment type="caution">
    <text evidence="3">The sequence shown here is derived from an EMBL/GenBank/DDBJ whole genome shotgun (WGS) entry which is preliminary data.</text>
</comment>
<evidence type="ECO:0000313" key="3">
    <source>
        <dbReference type="EMBL" id="MDR7302065.1"/>
    </source>
</evidence>
<accession>A0AAE4CLA1</accession>
<gene>
    <name evidence="3" type="ORF">JOF55_002246</name>
</gene>
<evidence type="ECO:0000256" key="1">
    <source>
        <dbReference type="SAM" id="MobiDB-lite"/>
    </source>
</evidence>
<reference evidence="3" key="1">
    <citation type="submission" date="2023-07" db="EMBL/GenBank/DDBJ databases">
        <title>Sequencing the genomes of 1000 actinobacteria strains.</title>
        <authorList>
            <person name="Klenk H.-P."/>
        </authorList>
    </citation>
    <scope>NUCLEOTIDE SEQUENCE</scope>
    <source>
        <strain evidence="3">DSM 45977</strain>
    </source>
</reference>
<keyword evidence="4" id="KW-1185">Reference proteome</keyword>
<keyword evidence="2" id="KW-1133">Transmembrane helix</keyword>
<evidence type="ECO:0000256" key="2">
    <source>
        <dbReference type="SAM" id="Phobius"/>
    </source>
</evidence>